<evidence type="ECO:0000256" key="2">
    <source>
        <dbReference type="ARBA" id="ARBA00024341"/>
    </source>
</evidence>
<organism evidence="4 5">
    <name type="scientific">Raphanus sativus</name>
    <name type="common">Radish</name>
    <name type="synonym">Raphanus raphanistrum var. sativus</name>
    <dbReference type="NCBI Taxonomy" id="3726"/>
    <lineage>
        <taxon>Eukaryota</taxon>
        <taxon>Viridiplantae</taxon>
        <taxon>Streptophyta</taxon>
        <taxon>Embryophyta</taxon>
        <taxon>Tracheophyta</taxon>
        <taxon>Spermatophyta</taxon>
        <taxon>Magnoliopsida</taxon>
        <taxon>eudicotyledons</taxon>
        <taxon>Gunneridae</taxon>
        <taxon>Pentapetalae</taxon>
        <taxon>rosids</taxon>
        <taxon>malvids</taxon>
        <taxon>Brassicales</taxon>
        <taxon>Brassicaceae</taxon>
        <taxon>Brassiceae</taxon>
        <taxon>Raphanus</taxon>
    </lineage>
</organism>
<dbReference type="RefSeq" id="XP_018437928.1">
    <property type="nucleotide sequence ID" value="XM_018582426.2"/>
</dbReference>
<evidence type="ECO:0000256" key="3">
    <source>
        <dbReference type="ARBA" id="ARBA00045534"/>
    </source>
</evidence>
<evidence type="ECO:0000256" key="1">
    <source>
        <dbReference type="ARBA" id="ARBA00022860"/>
    </source>
</evidence>
<gene>
    <name evidence="5" type="primary">LOC108810307</name>
</gene>
<dbReference type="GO" id="GO:0005516">
    <property type="term" value="F:calmodulin binding"/>
    <property type="evidence" value="ECO:0007669"/>
    <property type="project" value="UniProtKB-KW"/>
</dbReference>
<evidence type="ECO:0000313" key="4">
    <source>
        <dbReference type="Proteomes" id="UP000504610"/>
    </source>
</evidence>
<sequence length="145" mass="16562">MESTSSPSLKVTAFTFIYILRTSLLKKKNSYQSRATGIHNMANSNSKRLFGVVRRKLLRRSPSSITTIRSFIPQTTKEHIAAIKIQAYFRGHLGRRAFRALRSLVKLQAVARGVLVRRQARIALHCMHALARLQVRVRARQILSH</sequence>
<comment type="function">
    <text evidence="3">May be involved in cooperative interactions with calmodulins or calmodulin-like proteins. Recruits calmodulin proteins to microtubules, thus being a potential scaffold in cellular signaling and trafficking. May associate with nucleic acids and regulate gene expression at the transcriptional or post-transcriptional level.</text>
</comment>
<comment type="similarity">
    <text evidence="2">Belongs to the IQD family.</text>
</comment>
<dbReference type="Gene3D" id="1.20.5.190">
    <property type="match status" value="1"/>
</dbReference>
<dbReference type="KEGG" id="rsz:108810307"/>
<dbReference type="Pfam" id="PF00612">
    <property type="entry name" value="IQ"/>
    <property type="match status" value="2"/>
</dbReference>
<dbReference type="GeneID" id="108810307"/>
<dbReference type="AlphaFoldDB" id="A0A6J0JQW1"/>
<name>A0A6J0JQW1_RAPSA</name>
<proteinExistence type="inferred from homology"/>
<protein>
    <submittedName>
        <fullName evidence="5">Protein IQ-DOMAIN 20</fullName>
    </submittedName>
</protein>
<dbReference type="OrthoDB" id="694295at2759"/>
<dbReference type="SUPFAM" id="SSF52540">
    <property type="entry name" value="P-loop containing nucleoside triphosphate hydrolases"/>
    <property type="match status" value="1"/>
</dbReference>
<dbReference type="InterPro" id="IPR027417">
    <property type="entry name" value="P-loop_NTPase"/>
</dbReference>
<reference evidence="5" key="2">
    <citation type="submission" date="2025-08" db="UniProtKB">
        <authorList>
            <consortium name="RefSeq"/>
        </authorList>
    </citation>
    <scope>IDENTIFICATION</scope>
    <source>
        <tissue evidence="5">Leaf</tissue>
    </source>
</reference>
<evidence type="ECO:0000313" key="5">
    <source>
        <dbReference type="RefSeq" id="XP_018437928.1"/>
    </source>
</evidence>
<dbReference type="SMART" id="SM00015">
    <property type="entry name" value="IQ"/>
    <property type="match status" value="2"/>
</dbReference>
<keyword evidence="1" id="KW-0112">Calmodulin-binding</keyword>
<reference evidence="4" key="1">
    <citation type="journal article" date="2019" name="Database">
        <title>The radish genome database (RadishGD): an integrated information resource for radish genomics.</title>
        <authorList>
            <person name="Yu H.J."/>
            <person name="Baek S."/>
            <person name="Lee Y.J."/>
            <person name="Cho A."/>
            <person name="Mun J.H."/>
        </authorList>
    </citation>
    <scope>NUCLEOTIDE SEQUENCE [LARGE SCALE GENOMIC DNA]</scope>
    <source>
        <strain evidence="4">cv. WK10039</strain>
    </source>
</reference>
<dbReference type="PANTHER" id="PTHR32295">
    <property type="entry name" value="IQ-DOMAIN 5-RELATED"/>
    <property type="match status" value="1"/>
</dbReference>
<dbReference type="PROSITE" id="PS50096">
    <property type="entry name" value="IQ"/>
    <property type="match status" value="2"/>
</dbReference>
<accession>A0A6J0JQW1</accession>
<dbReference type="PANTHER" id="PTHR32295:SF108">
    <property type="entry name" value="PROTEIN IQ-DOMAIN 20"/>
    <property type="match status" value="1"/>
</dbReference>
<dbReference type="Proteomes" id="UP000504610">
    <property type="component" value="Chromosome 6"/>
</dbReference>
<dbReference type="InterPro" id="IPR000048">
    <property type="entry name" value="IQ_motif_EF-hand-BS"/>
</dbReference>
<keyword evidence="4" id="KW-1185">Reference proteome</keyword>